<dbReference type="SUPFAM" id="SSF46767">
    <property type="entry name" value="Methylated DNA-protein cysteine methyltransferase, C-terminal domain"/>
    <property type="match status" value="1"/>
</dbReference>
<dbReference type="NCBIfam" id="TIGR00589">
    <property type="entry name" value="ogt"/>
    <property type="match status" value="1"/>
</dbReference>
<evidence type="ECO:0000313" key="12">
    <source>
        <dbReference type="EMBL" id="BCJ85478.1"/>
    </source>
</evidence>
<evidence type="ECO:0000256" key="4">
    <source>
        <dbReference type="ARBA" id="ARBA00022603"/>
    </source>
</evidence>
<dbReference type="Gene3D" id="3.30.160.70">
    <property type="entry name" value="Methylated DNA-protein cysteine methyltransferase domain"/>
    <property type="match status" value="1"/>
</dbReference>
<accession>A0A7I8D5P4</accession>
<dbReference type="RefSeq" id="WP_318978584.1">
    <property type="nucleotide sequence ID" value="NZ_AP023366.1"/>
</dbReference>
<keyword evidence="7 9" id="KW-0234">DNA repair</keyword>
<dbReference type="InterPro" id="IPR036631">
    <property type="entry name" value="MGMT_N_sf"/>
</dbReference>
<dbReference type="Gene3D" id="1.10.10.10">
    <property type="entry name" value="Winged helix-like DNA-binding domain superfamily/Winged helix DNA-binding domain"/>
    <property type="match status" value="1"/>
</dbReference>
<comment type="catalytic activity">
    <reaction evidence="1 9">
        <text>a 4-O-methyl-thymidine in DNA + L-cysteinyl-[protein] = a thymidine in DNA + S-methyl-L-cysteinyl-[protein]</text>
        <dbReference type="Rhea" id="RHEA:53428"/>
        <dbReference type="Rhea" id="RHEA-COMP:10131"/>
        <dbReference type="Rhea" id="RHEA-COMP:10132"/>
        <dbReference type="Rhea" id="RHEA-COMP:13555"/>
        <dbReference type="Rhea" id="RHEA-COMP:13556"/>
        <dbReference type="ChEBI" id="CHEBI:29950"/>
        <dbReference type="ChEBI" id="CHEBI:82612"/>
        <dbReference type="ChEBI" id="CHEBI:137386"/>
        <dbReference type="ChEBI" id="CHEBI:137387"/>
        <dbReference type="EC" id="2.1.1.63"/>
    </reaction>
</comment>
<evidence type="ECO:0000256" key="7">
    <source>
        <dbReference type="ARBA" id="ARBA00023204"/>
    </source>
</evidence>
<dbReference type="AlphaFoldDB" id="A0A7I8D5P4"/>
<keyword evidence="3 9" id="KW-0963">Cytoplasm</keyword>
<evidence type="ECO:0000256" key="9">
    <source>
        <dbReference type="HAMAP-Rule" id="MF_00772"/>
    </source>
</evidence>
<feature type="active site" description="Nucleophile; methyl group acceptor" evidence="9">
    <location>
        <position position="138"/>
    </location>
</feature>
<evidence type="ECO:0000313" key="13">
    <source>
        <dbReference type="Proteomes" id="UP000593802"/>
    </source>
</evidence>
<evidence type="ECO:0000259" key="11">
    <source>
        <dbReference type="Pfam" id="PF02870"/>
    </source>
</evidence>
<dbReference type="GO" id="GO:0032259">
    <property type="term" value="P:methylation"/>
    <property type="evidence" value="ECO:0007669"/>
    <property type="project" value="UniProtKB-KW"/>
</dbReference>
<dbReference type="InterPro" id="IPR008332">
    <property type="entry name" value="MethylG_MeTrfase_N"/>
</dbReference>
<keyword evidence="6 9" id="KW-0227">DNA damage</keyword>
<dbReference type="Pfam" id="PF01035">
    <property type="entry name" value="DNA_binding_1"/>
    <property type="match status" value="1"/>
</dbReference>
<dbReference type="InterPro" id="IPR014048">
    <property type="entry name" value="MethylDNA_cys_MeTrfase_DNA-bd"/>
</dbReference>
<evidence type="ECO:0000259" key="10">
    <source>
        <dbReference type="Pfam" id="PF01035"/>
    </source>
</evidence>
<evidence type="ECO:0000256" key="6">
    <source>
        <dbReference type="ARBA" id="ARBA00022763"/>
    </source>
</evidence>
<dbReference type="SUPFAM" id="SSF53155">
    <property type="entry name" value="Methylated DNA-protein cysteine methyltransferase domain"/>
    <property type="match status" value="1"/>
</dbReference>
<feature type="domain" description="Methylguanine DNA methyltransferase ribonuclease-like" evidence="11">
    <location>
        <begin position="8"/>
        <end position="82"/>
    </location>
</feature>
<dbReference type="GO" id="GO:0005737">
    <property type="term" value="C:cytoplasm"/>
    <property type="evidence" value="ECO:0007669"/>
    <property type="project" value="UniProtKB-SubCell"/>
</dbReference>
<feature type="domain" description="Methylated-DNA-[protein]-cysteine S-methyltransferase DNA binding" evidence="10">
    <location>
        <begin position="87"/>
        <end position="167"/>
    </location>
</feature>
<dbReference type="Pfam" id="PF02870">
    <property type="entry name" value="Methyltransf_1N"/>
    <property type="match status" value="1"/>
</dbReference>
<reference evidence="12 13" key="1">
    <citation type="submission" date="2020-08" db="EMBL/GenBank/DDBJ databases">
        <title>Complete Genome Sequence of Effusibacillus dendaii Strain skT53, Isolated from Farmland soil.</title>
        <authorList>
            <person name="Konishi T."/>
            <person name="Kawasaki H."/>
        </authorList>
    </citation>
    <scope>NUCLEOTIDE SEQUENCE [LARGE SCALE GENOMIC DNA]</scope>
    <source>
        <strain evidence="13">skT53</strain>
    </source>
</reference>
<comment type="similarity">
    <text evidence="2 9">Belongs to the MGMT family.</text>
</comment>
<comment type="miscellaneous">
    <text evidence="9">This enzyme catalyzes only one turnover and therefore is not strictly catalytic. According to one definition, an enzyme is a biocatalyst that acts repeatedly and over many reaction cycles.</text>
</comment>
<dbReference type="GO" id="GO:0006307">
    <property type="term" value="P:DNA alkylation repair"/>
    <property type="evidence" value="ECO:0007669"/>
    <property type="project" value="UniProtKB-UniRule"/>
</dbReference>
<evidence type="ECO:0000256" key="2">
    <source>
        <dbReference type="ARBA" id="ARBA00008711"/>
    </source>
</evidence>
<dbReference type="PROSITE" id="PS00374">
    <property type="entry name" value="MGMT"/>
    <property type="match status" value="1"/>
</dbReference>
<dbReference type="PANTHER" id="PTHR10815">
    <property type="entry name" value="METHYLATED-DNA--PROTEIN-CYSTEINE METHYLTRANSFERASE"/>
    <property type="match status" value="1"/>
</dbReference>
<dbReference type="HAMAP" id="MF_00772">
    <property type="entry name" value="OGT"/>
    <property type="match status" value="1"/>
</dbReference>
<dbReference type="GO" id="GO:0003908">
    <property type="term" value="F:methylated-DNA-[protein]-cysteine S-methyltransferase activity"/>
    <property type="evidence" value="ECO:0007669"/>
    <property type="project" value="UniProtKB-UniRule"/>
</dbReference>
<keyword evidence="5 9" id="KW-0808">Transferase</keyword>
<evidence type="ECO:0000256" key="1">
    <source>
        <dbReference type="ARBA" id="ARBA00001286"/>
    </source>
</evidence>
<keyword evidence="13" id="KW-1185">Reference proteome</keyword>
<dbReference type="KEGG" id="eff:skT53_04630"/>
<evidence type="ECO:0000256" key="8">
    <source>
        <dbReference type="ARBA" id="ARBA00049348"/>
    </source>
</evidence>
<dbReference type="PANTHER" id="PTHR10815:SF5">
    <property type="entry name" value="METHYLATED-DNA--PROTEIN-CYSTEINE METHYLTRANSFERASE"/>
    <property type="match status" value="1"/>
</dbReference>
<dbReference type="EMBL" id="AP023366">
    <property type="protein sequence ID" value="BCJ85478.1"/>
    <property type="molecule type" value="Genomic_DNA"/>
</dbReference>
<dbReference type="CDD" id="cd06445">
    <property type="entry name" value="ATase"/>
    <property type="match status" value="1"/>
</dbReference>
<comment type="subcellular location">
    <subcellularLocation>
        <location evidence="9">Cytoplasm</location>
    </subcellularLocation>
</comment>
<dbReference type="InterPro" id="IPR023546">
    <property type="entry name" value="MGMT"/>
</dbReference>
<organism evidence="12 13">
    <name type="scientific">Effusibacillus dendaii</name>
    <dbReference type="NCBI Taxonomy" id="2743772"/>
    <lineage>
        <taxon>Bacteria</taxon>
        <taxon>Bacillati</taxon>
        <taxon>Bacillota</taxon>
        <taxon>Bacilli</taxon>
        <taxon>Bacillales</taxon>
        <taxon>Alicyclobacillaceae</taxon>
        <taxon>Effusibacillus</taxon>
    </lineage>
</organism>
<dbReference type="InterPro" id="IPR036217">
    <property type="entry name" value="MethylDNA_cys_MeTrfase_DNAb"/>
</dbReference>
<evidence type="ECO:0000256" key="3">
    <source>
        <dbReference type="ARBA" id="ARBA00022490"/>
    </source>
</evidence>
<dbReference type="InterPro" id="IPR001497">
    <property type="entry name" value="MethylDNA_cys_MeTrfase_AS"/>
</dbReference>
<comment type="function">
    <text evidence="9">Involved in the cellular defense against the biological effects of O6-methylguanine (O6-MeG) and O4-methylthymine (O4-MeT) in DNA. Repairs the methylated nucleobase in DNA by stoichiometrically transferring the methyl group to a cysteine residue in the enzyme. This is a suicide reaction: the enzyme is irreversibly inactivated.</text>
</comment>
<proteinExistence type="inferred from homology"/>
<keyword evidence="4 9" id="KW-0489">Methyltransferase</keyword>
<dbReference type="InterPro" id="IPR036388">
    <property type="entry name" value="WH-like_DNA-bd_sf"/>
</dbReference>
<name>A0A7I8D5P4_9BACL</name>
<comment type="catalytic activity">
    <reaction evidence="8 9">
        <text>a 6-O-methyl-2'-deoxyguanosine in DNA + L-cysteinyl-[protein] = S-methyl-L-cysteinyl-[protein] + a 2'-deoxyguanosine in DNA</text>
        <dbReference type="Rhea" id="RHEA:24000"/>
        <dbReference type="Rhea" id="RHEA-COMP:10131"/>
        <dbReference type="Rhea" id="RHEA-COMP:10132"/>
        <dbReference type="Rhea" id="RHEA-COMP:11367"/>
        <dbReference type="Rhea" id="RHEA-COMP:11368"/>
        <dbReference type="ChEBI" id="CHEBI:29950"/>
        <dbReference type="ChEBI" id="CHEBI:82612"/>
        <dbReference type="ChEBI" id="CHEBI:85445"/>
        <dbReference type="ChEBI" id="CHEBI:85448"/>
        <dbReference type="EC" id="2.1.1.63"/>
    </reaction>
</comment>
<gene>
    <name evidence="12" type="ORF">skT53_04630</name>
</gene>
<dbReference type="Proteomes" id="UP000593802">
    <property type="component" value="Chromosome"/>
</dbReference>
<dbReference type="EC" id="2.1.1.63" evidence="9"/>
<sequence length="177" mass="19168">MKRTVCIGTIDTKLGVLGAVVTDLGLALLTFPSDPVDECEMWIRKWEPSAGVISHSPLLDEVRNQLSDYFAGRLRTFTLPLDMRGTPFQKDVWQALPQIPYGTTVSYGQVANMIGKPKAVRAVGAANGANPVPIIVPCHRVIGSNGKLTGYTGGLSIKQFLLELEGVHRFAAEFTVS</sequence>
<dbReference type="FunFam" id="1.10.10.10:FF:000214">
    <property type="entry name" value="Methylated-DNA--protein-cysteine methyltransferase"/>
    <property type="match status" value="1"/>
</dbReference>
<protein>
    <recommendedName>
        <fullName evidence="9">Methylated-DNA--protein-cysteine methyltransferase</fullName>
        <ecNumber evidence="9">2.1.1.63</ecNumber>
    </recommendedName>
    <alternativeName>
        <fullName evidence="9">6-O-methylguanine-DNA methyltransferase</fullName>
        <shortName evidence="9">MGMT</shortName>
    </alternativeName>
    <alternativeName>
        <fullName evidence="9">O-6-methylguanine-DNA-alkyltransferase</fullName>
    </alternativeName>
</protein>
<evidence type="ECO:0000256" key="5">
    <source>
        <dbReference type="ARBA" id="ARBA00022679"/>
    </source>
</evidence>